<protein>
    <submittedName>
        <fullName evidence="2">Uncharacterized protein</fullName>
    </submittedName>
</protein>
<keyword evidence="1" id="KW-0472">Membrane</keyword>
<name>A0A3M8XAJ8_9ACTN</name>
<dbReference type="AlphaFoldDB" id="A0A3M8XAJ8"/>
<accession>A0A3M8XAJ8</accession>
<feature type="transmembrane region" description="Helical" evidence="1">
    <location>
        <begin position="21"/>
        <end position="43"/>
    </location>
</feature>
<dbReference type="EMBL" id="RIBZ01000027">
    <property type="protein sequence ID" value="RNG38180.1"/>
    <property type="molecule type" value="Genomic_DNA"/>
</dbReference>
<keyword evidence="1" id="KW-1133">Transmembrane helix</keyword>
<dbReference type="Proteomes" id="UP000275401">
    <property type="component" value="Unassembled WGS sequence"/>
</dbReference>
<keyword evidence="1" id="KW-0812">Transmembrane</keyword>
<gene>
    <name evidence="2" type="ORF">EEJ42_01495</name>
</gene>
<evidence type="ECO:0000313" key="3">
    <source>
        <dbReference type="Proteomes" id="UP000275401"/>
    </source>
</evidence>
<keyword evidence="3" id="KW-1185">Reference proteome</keyword>
<sequence>MPDSNHQATPSRRAALFDLRILIAALFAVYGTVLTVMGAAGASNEDLEKAGGWNVNLWSGIAMLAVTAAFGSWALLRPVRIPPSAEQEPTPDEEQPQPV</sequence>
<comment type="caution">
    <text evidence="2">The sequence shown here is derived from an EMBL/GenBank/DDBJ whole genome shotgun (WGS) entry which is preliminary data.</text>
</comment>
<evidence type="ECO:0000256" key="1">
    <source>
        <dbReference type="SAM" id="Phobius"/>
    </source>
</evidence>
<feature type="transmembrane region" description="Helical" evidence="1">
    <location>
        <begin position="55"/>
        <end position="76"/>
    </location>
</feature>
<proteinExistence type="predicted"/>
<reference evidence="2 3" key="1">
    <citation type="submission" date="2018-11" db="EMBL/GenBank/DDBJ databases">
        <title>The Potential of Streptomyces as Biocontrol Agents against the Tomato grey mould, Botrytis cinerea (Gray mold) Frontiers in Microbiology.</title>
        <authorList>
            <person name="Li D."/>
        </authorList>
    </citation>
    <scope>NUCLEOTIDE SEQUENCE [LARGE SCALE GENOMIC DNA]</scope>
    <source>
        <strain evidence="2 3">NEAU-LD23</strain>
    </source>
</reference>
<evidence type="ECO:0000313" key="2">
    <source>
        <dbReference type="EMBL" id="RNG38180.1"/>
    </source>
</evidence>
<organism evidence="2 3">
    <name type="scientific">Streptomyces botrytidirepellens</name>
    <dbReference type="NCBI Taxonomy" id="2486417"/>
    <lineage>
        <taxon>Bacteria</taxon>
        <taxon>Bacillati</taxon>
        <taxon>Actinomycetota</taxon>
        <taxon>Actinomycetes</taxon>
        <taxon>Kitasatosporales</taxon>
        <taxon>Streptomycetaceae</taxon>
        <taxon>Streptomyces</taxon>
    </lineage>
</organism>
<dbReference type="RefSeq" id="WP_123098225.1">
    <property type="nucleotide sequence ID" value="NZ_RIBZ01000027.1"/>
</dbReference>